<keyword evidence="2" id="KW-1185">Reference proteome</keyword>
<name>A0A1G9LLS9_9BACT</name>
<dbReference type="EMBL" id="FNFO01000007">
    <property type="protein sequence ID" value="SDL62485.1"/>
    <property type="molecule type" value="Genomic_DNA"/>
</dbReference>
<evidence type="ECO:0000313" key="2">
    <source>
        <dbReference type="Proteomes" id="UP000198510"/>
    </source>
</evidence>
<reference evidence="1 2" key="1">
    <citation type="submission" date="2016-10" db="EMBL/GenBank/DDBJ databases">
        <authorList>
            <person name="de Groot N.N."/>
        </authorList>
    </citation>
    <scope>NUCLEOTIDE SEQUENCE [LARGE SCALE GENOMIC DNA]</scope>
    <source>
        <strain evidence="1 2">DSM 25186</strain>
    </source>
</reference>
<protein>
    <submittedName>
        <fullName evidence="1">Uncharacterized protein</fullName>
    </submittedName>
</protein>
<gene>
    <name evidence="1" type="ORF">SAMN05421823_10780</name>
</gene>
<organism evidence="1 2">
    <name type="scientific">Catalinimonas alkaloidigena</name>
    <dbReference type="NCBI Taxonomy" id="1075417"/>
    <lineage>
        <taxon>Bacteria</taxon>
        <taxon>Pseudomonadati</taxon>
        <taxon>Bacteroidota</taxon>
        <taxon>Cytophagia</taxon>
        <taxon>Cytophagales</taxon>
        <taxon>Catalimonadaceae</taxon>
        <taxon>Catalinimonas</taxon>
    </lineage>
</organism>
<dbReference type="Proteomes" id="UP000198510">
    <property type="component" value="Unassembled WGS sequence"/>
</dbReference>
<proteinExistence type="predicted"/>
<dbReference type="OrthoDB" id="280672at2"/>
<sequence>MSRSISIWYEQKDADTDIEVGNRDLLGTQNSSTEFWNIGSLQDFGIKELTKLGYTDPVWFTGWEDLKGLENEISILEKNKGQIDFNEVLKNRWIENLRFCFEKLVELAPPDSVPNFMIG</sequence>
<dbReference type="RefSeq" id="WP_089684345.1">
    <property type="nucleotide sequence ID" value="NZ_FNFO01000007.1"/>
</dbReference>
<evidence type="ECO:0000313" key="1">
    <source>
        <dbReference type="EMBL" id="SDL62485.1"/>
    </source>
</evidence>
<dbReference type="AlphaFoldDB" id="A0A1G9LLS9"/>
<accession>A0A1G9LLS9</accession>